<name>A0A1G7Z7J7_9HYPH</name>
<organism evidence="1 2">
    <name type="scientific">Pelagibacterium luteolum</name>
    <dbReference type="NCBI Taxonomy" id="440168"/>
    <lineage>
        <taxon>Bacteria</taxon>
        <taxon>Pseudomonadati</taxon>
        <taxon>Pseudomonadota</taxon>
        <taxon>Alphaproteobacteria</taxon>
        <taxon>Hyphomicrobiales</taxon>
        <taxon>Devosiaceae</taxon>
        <taxon>Pelagibacterium</taxon>
    </lineage>
</organism>
<accession>A0A1G7Z7J7</accession>
<dbReference type="Proteomes" id="UP000199495">
    <property type="component" value="Unassembled WGS sequence"/>
</dbReference>
<protein>
    <submittedName>
        <fullName evidence="1">Uncharacterized protein</fullName>
    </submittedName>
</protein>
<dbReference type="STRING" id="440168.SAMN04487974_11818"/>
<reference evidence="1 2" key="1">
    <citation type="submission" date="2016-10" db="EMBL/GenBank/DDBJ databases">
        <authorList>
            <person name="de Groot N.N."/>
        </authorList>
    </citation>
    <scope>NUCLEOTIDE SEQUENCE [LARGE SCALE GENOMIC DNA]</scope>
    <source>
        <strain evidence="1 2">CGMCC 1.10267</strain>
    </source>
</reference>
<proteinExistence type="predicted"/>
<keyword evidence="2" id="KW-1185">Reference proteome</keyword>
<gene>
    <name evidence="1" type="ORF">SAMN04487974_11818</name>
</gene>
<dbReference type="EMBL" id="FNCS01000018">
    <property type="protein sequence ID" value="SDH04723.1"/>
    <property type="molecule type" value="Genomic_DNA"/>
</dbReference>
<evidence type="ECO:0000313" key="2">
    <source>
        <dbReference type="Proteomes" id="UP000199495"/>
    </source>
</evidence>
<dbReference type="AlphaFoldDB" id="A0A1G7Z7J7"/>
<evidence type="ECO:0000313" key="1">
    <source>
        <dbReference type="EMBL" id="SDH04723.1"/>
    </source>
</evidence>
<sequence>MLKLLFGMTSPPLERFKMRATQSYLTRARQAKSTKLPIRYVHAARICRTGVLVSDVNH</sequence>